<keyword evidence="3" id="KW-0460">Magnesium</keyword>
<accession>W4L434</accession>
<dbReference type="InterPro" id="IPR036412">
    <property type="entry name" value="HAD-like_sf"/>
</dbReference>
<evidence type="ECO:0000256" key="3">
    <source>
        <dbReference type="ARBA" id="ARBA00022842"/>
    </source>
</evidence>
<dbReference type="PANTHER" id="PTHR46193:SF18">
    <property type="entry name" value="HEXITOL PHOSPHATASE B"/>
    <property type="match status" value="1"/>
</dbReference>
<evidence type="ECO:0008006" key="7">
    <source>
        <dbReference type="Google" id="ProtNLM"/>
    </source>
</evidence>
<dbReference type="InterPro" id="IPR041492">
    <property type="entry name" value="HAD_2"/>
</dbReference>
<dbReference type="AlphaFoldDB" id="W4L434"/>
<reference evidence="5 6" key="1">
    <citation type="journal article" date="2014" name="Nature">
        <title>An environmental bacterial taxon with a large and distinct metabolic repertoire.</title>
        <authorList>
            <person name="Wilson M.C."/>
            <person name="Mori T."/>
            <person name="Ruckert C."/>
            <person name="Uria A.R."/>
            <person name="Helf M.J."/>
            <person name="Takada K."/>
            <person name="Gernert C."/>
            <person name="Steffens U.A."/>
            <person name="Heycke N."/>
            <person name="Schmitt S."/>
            <person name="Rinke C."/>
            <person name="Helfrich E.J."/>
            <person name="Brachmann A.O."/>
            <person name="Gurgui C."/>
            <person name="Wakimoto T."/>
            <person name="Kracht M."/>
            <person name="Crusemann M."/>
            <person name="Hentschel U."/>
            <person name="Abe I."/>
            <person name="Matsunaga S."/>
            <person name="Kalinowski J."/>
            <person name="Takeyama H."/>
            <person name="Piel J."/>
        </authorList>
    </citation>
    <scope>NUCLEOTIDE SEQUENCE [LARGE SCALE GENOMIC DNA]</scope>
    <source>
        <strain evidence="6">TSY1</strain>
    </source>
</reference>
<comment type="caution">
    <text evidence="5">The sequence shown here is derived from an EMBL/GenBank/DDBJ whole genome shotgun (WGS) entry which is preliminary data.</text>
</comment>
<dbReference type="Gene3D" id="3.40.50.1000">
    <property type="entry name" value="HAD superfamily/HAD-like"/>
    <property type="match status" value="1"/>
</dbReference>
<dbReference type="GO" id="GO:0046872">
    <property type="term" value="F:metal ion binding"/>
    <property type="evidence" value="ECO:0007669"/>
    <property type="project" value="UniProtKB-KW"/>
</dbReference>
<dbReference type="EMBL" id="AZHW01001376">
    <property type="protein sequence ID" value="ETW92787.1"/>
    <property type="molecule type" value="Genomic_DNA"/>
</dbReference>
<dbReference type="PANTHER" id="PTHR46193">
    <property type="entry name" value="6-PHOSPHOGLUCONATE PHOSPHATASE"/>
    <property type="match status" value="1"/>
</dbReference>
<organism evidence="5 6">
    <name type="scientific">Entotheonella factor</name>
    <dbReference type="NCBI Taxonomy" id="1429438"/>
    <lineage>
        <taxon>Bacteria</taxon>
        <taxon>Pseudomonadati</taxon>
        <taxon>Nitrospinota/Tectimicrobiota group</taxon>
        <taxon>Candidatus Tectimicrobiota</taxon>
        <taxon>Candidatus Entotheonellia</taxon>
        <taxon>Candidatus Entotheonellales</taxon>
        <taxon>Candidatus Entotheonellaceae</taxon>
        <taxon>Candidatus Entotheonella</taxon>
    </lineage>
</organism>
<evidence type="ECO:0000256" key="2">
    <source>
        <dbReference type="ARBA" id="ARBA00022723"/>
    </source>
</evidence>
<keyword evidence="4" id="KW-0119">Carbohydrate metabolism</keyword>
<dbReference type="InterPro" id="IPR023214">
    <property type="entry name" value="HAD_sf"/>
</dbReference>
<sequence>MSEREPWAETIHATTNLLSYFDFVLVREDYGKSKPDPAPYLEALRRHRLEAAECLVVEDSDRGLQAALAAGIRCAVIPQGLTRGLDFRGALRRLGNIRELPGLVDELSRSVPENPSS</sequence>
<dbReference type="GO" id="GO:0003824">
    <property type="term" value="F:catalytic activity"/>
    <property type="evidence" value="ECO:0007669"/>
    <property type="project" value="UniProtKB-ARBA"/>
</dbReference>
<proteinExistence type="inferred from homology"/>
<dbReference type="Pfam" id="PF13419">
    <property type="entry name" value="HAD_2"/>
    <property type="match status" value="1"/>
</dbReference>
<keyword evidence="2" id="KW-0479">Metal-binding</keyword>
<name>W4L434_ENTF1</name>
<comment type="similarity">
    <text evidence="1">Belongs to the HAD-like hydrolase superfamily. CbbY/CbbZ/Gph/YieH family.</text>
</comment>
<evidence type="ECO:0000313" key="5">
    <source>
        <dbReference type="EMBL" id="ETW92787.1"/>
    </source>
</evidence>
<gene>
    <name evidence="5" type="ORF">ETSY1_42135</name>
</gene>
<protein>
    <recommendedName>
        <fullName evidence="7">HAD family hydrolase</fullName>
    </recommendedName>
</protein>
<evidence type="ECO:0000313" key="6">
    <source>
        <dbReference type="Proteomes" id="UP000019141"/>
    </source>
</evidence>
<dbReference type="NCBIfam" id="TIGR01509">
    <property type="entry name" value="HAD-SF-IA-v3"/>
    <property type="match status" value="1"/>
</dbReference>
<dbReference type="HOGENOM" id="CLU_2080470_0_0_7"/>
<dbReference type="Proteomes" id="UP000019141">
    <property type="component" value="Unassembled WGS sequence"/>
</dbReference>
<evidence type="ECO:0000256" key="1">
    <source>
        <dbReference type="ARBA" id="ARBA00006171"/>
    </source>
</evidence>
<dbReference type="InterPro" id="IPR006439">
    <property type="entry name" value="HAD-SF_hydro_IA"/>
</dbReference>
<evidence type="ECO:0000256" key="4">
    <source>
        <dbReference type="ARBA" id="ARBA00023277"/>
    </source>
</evidence>
<dbReference type="SUPFAM" id="SSF56784">
    <property type="entry name" value="HAD-like"/>
    <property type="match status" value="1"/>
</dbReference>
<keyword evidence="6" id="KW-1185">Reference proteome</keyword>
<dbReference type="InterPro" id="IPR051600">
    <property type="entry name" value="Beta-PGM-like"/>
</dbReference>